<sequence length="190" mass="21388">MLTLSPLRLLAMFLLLVPSILVVTAAPLTDVDMAVQVEKRTESKDIKRPSALASISWTHISRSTIMITYTHCADPLIYVNSKRAYSPQAKPNSDVFTGVLTRSQTSRNIATIDLTMPQKKSLYQHIEQNIKGTSKWDYILRVMEYMKKDLDSFQFTSGGQEEWQKMWNECGSILPSDYNNILVGGKAGPV</sequence>
<dbReference type="Proteomes" id="UP001163835">
    <property type="component" value="Unassembled WGS sequence"/>
</dbReference>
<evidence type="ECO:0000313" key="1">
    <source>
        <dbReference type="EMBL" id="KAJ3814926.1"/>
    </source>
</evidence>
<gene>
    <name evidence="1" type="ORF">F5876DRAFT_72436</name>
</gene>
<protein>
    <submittedName>
        <fullName evidence="1">Uncharacterized protein</fullName>
    </submittedName>
</protein>
<reference evidence="1" key="1">
    <citation type="submission" date="2022-09" db="EMBL/GenBank/DDBJ databases">
        <title>A Global Phylogenomic Analysis of the Shiitake Genus Lentinula.</title>
        <authorList>
            <consortium name="DOE Joint Genome Institute"/>
            <person name="Sierra-Patev S."/>
            <person name="Min B."/>
            <person name="Naranjo-Ortiz M."/>
            <person name="Looney B."/>
            <person name="Konkel Z."/>
            <person name="Slot J.C."/>
            <person name="Sakamoto Y."/>
            <person name="Steenwyk J.L."/>
            <person name="Rokas A."/>
            <person name="Carro J."/>
            <person name="Camarero S."/>
            <person name="Ferreira P."/>
            <person name="Molpeceres G."/>
            <person name="Ruiz-Duenas F.J."/>
            <person name="Serrano A."/>
            <person name="Henrissat B."/>
            <person name="Drula E."/>
            <person name="Hughes K.W."/>
            <person name="Mata J.L."/>
            <person name="Ishikawa N.K."/>
            <person name="Vargas-Isla R."/>
            <person name="Ushijima S."/>
            <person name="Smith C.A."/>
            <person name="Ahrendt S."/>
            <person name="Andreopoulos W."/>
            <person name="He G."/>
            <person name="Labutti K."/>
            <person name="Lipzen A."/>
            <person name="Ng V."/>
            <person name="Riley R."/>
            <person name="Sandor L."/>
            <person name="Barry K."/>
            <person name="Martinez A.T."/>
            <person name="Xiao Y."/>
            <person name="Gibbons J.G."/>
            <person name="Terashima K."/>
            <person name="Grigoriev I.V."/>
            <person name="Hibbett D.S."/>
        </authorList>
    </citation>
    <scope>NUCLEOTIDE SEQUENCE</scope>
    <source>
        <strain evidence="1">TMI1499</strain>
    </source>
</reference>
<accession>A0ACC1UED7</accession>
<organism evidence="1 2">
    <name type="scientific">Lentinula aff. lateritia</name>
    <dbReference type="NCBI Taxonomy" id="2804960"/>
    <lineage>
        <taxon>Eukaryota</taxon>
        <taxon>Fungi</taxon>
        <taxon>Dikarya</taxon>
        <taxon>Basidiomycota</taxon>
        <taxon>Agaricomycotina</taxon>
        <taxon>Agaricomycetes</taxon>
        <taxon>Agaricomycetidae</taxon>
        <taxon>Agaricales</taxon>
        <taxon>Marasmiineae</taxon>
        <taxon>Omphalotaceae</taxon>
        <taxon>Lentinula</taxon>
    </lineage>
</organism>
<dbReference type="EMBL" id="MU794957">
    <property type="protein sequence ID" value="KAJ3814926.1"/>
    <property type="molecule type" value="Genomic_DNA"/>
</dbReference>
<comment type="caution">
    <text evidence="1">The sequence shown here is derived from an EMBL/GenBank/DDBJ whole genome shotgun (WGS) entry which is preliminary data.</text>
</comment>
<keyword evidence="2" id="KW-1185">Reference proteome</keyword>
<name>A0ACC1UED7_9AGAR</name>
<evidence type="ECO:0000313" key="2">
    <source>
        <dbReference type="Proteomes" id="UP001163835"/>
    </source>
</evidence>
<proteinExistence type="predicted"/>